<dbReference type="PANTHER" id="PTHR31266">
    <property type="entry name" value="TRAF-INTERACTING PROTEIN WITH FHA DOMAIN-CONTAINING PROTEIN A FAMILY MEMBER"/>
    <property type="match status" value="1"/>
</dbReference>
<dbReference type="GO" id="GO:0043123">
    <property type="term" value="P:positive regulation of canonical NF-kappaB signal transduction"/>
    <property type="evidence" value="ECO:0007669"/>
    <property type="project" value="InterPro"/>
</dbReference>
<dbReference type="OrthoDB" id="9835751at2759"/>
<feature type="region of interest" description="Disordered" evidence="1">
    <location>
        <begin position="142"/>
        <end position="204"/>
    </location>
</feature>
<dbReference type="Proteomes" id="UP000694850">
    <property type="component" value="Unplaced"/>
</dbReference>
<dbReference type="SUPFAM" id="SSF49879">
    <property type="entry name" value="SMAD/FHA domain"/>
    <property type="match status" value="1"/>
</dbReference>
<gene>
    <name evidence="4" type="primary">TIFAB</name>
</gene>
<accession>A0A8B7A218</accession>
<sequence length="204" mass="22777">MEKSLTVLQVTLYHSTQGPTAFTNVPSRLQHDTSPLLVGRGQDAHLQLKLPRLSRLHLSLEPYREKGSTLLSFCLKALSHRGCVWVNGLMIRYLEQVPLSTVNRVIFSGVQMVIHIDWGVSLEAFVCCFHLSPSPLIYRPEAEETDEYESSPQEQPPLVSREATPGHLGFLQGPSQTQDSSPQQSSRGETEIQLQRELTDGALC</sequence>
<dbReference type="Gene3D" id="2.60.200.20">
    <property type="match status" value="1"/>
</dbReference>
<keyword evidence="3" id="KW-1185">Reference proteome</keyword>
<dbReference type="InterPro" id="IPR033621">
    <property type="entry name" value="TIFA"/>
</dbReference>
<evidence type="ECO:0000259" key="2">
    <source>
        <dbReference type="Pfam" id="PF00498"/>
    </source>
</evidence>
<feature type="compositionally biased region" description="Low complexity" evidence="1">
    <location>
        <begin position="172"/>
        <end position="186"/>
    </location>
</feature>
<dbReference type="CTD" id="497189"/>
<protein>
    <submittedName>
        <fullName evidence="4">TRAF-interacting protein with FHA domain-containing protein B</fullName>
    </submittedName>
</protein>
<reference evidence="4" key="1">
    <citation type="submission" date="2025-08" db="UniProtKB">
        <authorList>
            <consortium name="RefSeq"/>
        </authorList>
    </citation>
    <scope>IDENTIFICATION</scope>
</reference>
<dbReference type="PANTHER" id="PTHR31266:SF3">
    <property type="entry name" value="TRAF-INTERACTING PROTEIN WITH FHA DOMAIN-CONTAINING PROTEIN B"/>
    <property type="match status" value="1"/>
</dbReference>
<dbReference type="InterPro" id="IPR000253">
    <property type="entry name" value="FHA_dom"/>
</dbReference>
<evidence type="ECO:0000313" key="3">
    <source>
        <dbReference type="Proteomes" id="UP000694850"/>
    </source>
</evidence>
<dbReference type="AlphaFoldDB" id="A0A8B7A218"/>
<dbReference type="InterPro" id="IPR008984">
    <property type="entry name" value="SMAD_FHA_dom_sf"/>
</dbReference>
<evidence type="ECO:0000313" key="4">
    <source>
        <dbReference type="RefSeq" id="XP_007941995.1"/>
    </source>
</evidence>
<dbReference type="RefSeq" id="XP_007941995.1">
    <property type="nucleotide sequence ID" value="XM_007943804.2"/>
</dbReference>
<dbReference type="Pfam" id="PF00498">
    <property type="entry name" value="FHA"/>
    <property type="match status" value="1"/>
</dbReference>
<name>A0A8B7A218_ORYAF</name>
<evidence type="ECO:0000256" key="1">
    <source>
        <dbReference type="SAM" id="MobiDB-lite"/>
    </source>
</evidence>
<dbReference type="GeneID" id="103199499"/>
<proteinExistence type="predicted"/>
<organism evidence="3 4">
    <name type="scientific">Orycteropus afer afer</name>
    <dbReference type="NCBI Taxonomy" id="1230840"/>
    <lineage>
        <taxon>Eukaryota</taxon>
        <taxon>Metazoa</taxon>
        <taxon>Chordata</taxon>
        <taxon>Craniata</taxon>
        <taxon>Vertebrata</taxon>
        <taxon>Euteleostomi</taxon>
        <taxon>Mammalia</taxon>
        <taxon>Eutheria</taxon>
        <taxon>Afrotheria</taxon>
        <taxon>Tubulidentata</taxon>
        <taxon>Orycteropodidae</taxon>
        <taxon>Orycteropus</taxon>
    </lineage>
</organism>
<feature type="domain" description="FHA" evidence="2">
    <location>
        <begin position="37"/>
        <end position="107"/>
    </location>
</feature>